<keyword evidence="4" id="KW-1185">Reference proteome</keyword>
<dbReference type="GO" id="GO:0007165">
    <property type="term" value="P:signal transduction"/>
    <property type="evidence" value="ECO:0007669"/>
    <property type="project" value="TreeGrafter"/>
</dbReference>
<dbReference type="PANTHER" id="PTHR23257">
    <property type="entry name" value="SERINE-THREONINE PROTEIN KINASE"/>
    <property type="match status" value="1"/>
</dbReference>
<feature type="domain" description="Protein kinase" evidence="2">
    <location>
        <begin position="1"/>
        <end position="193"/>
    </location>
</feature>
<dbReference type="Gene3D" id="1.10.510.10">
    <property type="entry name" value="Transferase(Phosphotransferase) domain 1"/>
    <property type="match status" value="1"/>
</dbReference>
<dbReference type="SUPFAM" id="SSF56112">
    <property type="entry name" value="Protein kinase-like (PK-like)"/>
    <property type="match status" value="1"/>
</dbReference>
<feature type="region of interest" description="Disordered" evidence="1">
    <location>
        <begin position="219"/>
        <end position="240"/>
    </location>
</feature>
<dbReference type="GO" id="GO:0005737">
    <property type="term" value="C:cytoplasm"/>
    <property type="evidence" value="ECO:0007669"/>
    <property type="project" value="TreeGrafter"/>
</dbReference>
<name>A0A7J9GAJ6_9ROSI</name>
<dbReference type="PRINTS" id="PR00109">
    <property type="entry name" value="TYRKINASE"/>
</dbReference>
<protein>
    <recommendedName>
        <fullName evidence="2">Protein kinase domain-containing protein</fullName>
    </recommendedName>
</protein>
<dbReference type="PROSITE" id="PS00108">
    <property type="entry name" value="PROTEIN_KINASE_ST"/>
    <property type="match status" value="1"/>
</dbReference>
<organism evidence="3 4">
    <name type="scientific">Gossypium harknessii</name>
    <dbReference type="NCBI Taxonomy" id="34285"/>
    <lineage>
        <taxon>Eukaryota</taxon>
        <taxon>Viridiplantae</taxon>
        <taxon>Streptophyta</taxon>
        <taxon>Embryophyta</taxon>
        <taxon>Tracheophyta</taxon>
        <taxon>Spermatophyta</taxon>
        <taxon>Magnoliopsida</taxon>
        <taxon>eudicotyledons</taxon>
        <taxon>Gunneridae</taxon>
        <taxon>Pentapetalae</taxon>
        <taxon>rosids</taxon>
        <taxon>malvids</taxon>
        <taxon>Malvales</taxon>
        <taxon>Malvaceae</taxon>
        <taxon>Malvoideae</taxon>
        <taxon>Gossypium</taxon>
    </lineage>
</organism>
<gene>
    <name evidence="3" type="ORF">Gohar_018911</name>
</gene>
<dbReference type="InterPro" id="IPR000719">
    <property type="entry name" value="Prot_kinase_dom"/>
</dbReference>
<evidence type="ECO:0000259" key="2">
    <source>
        <dbReference type="PROSITE" id="PS50011"/>
    </source>
</evidence>
<comment type="caution">
    <text evidence="3">The sequence shown here is derived from an EMBL/GenBank/DDBJ whole genome shotgun (WGS) entry which is preliminary data.</text>
</comment>
<reference evidence="3 4" key="1">
    <citation type="journal article" date="2019" name="Genome Biol. Evol.">
        <title>Insights into the evolution of the New World diploid cottons (Gossypium, subgenus Houzingenia) based on genome sequencing.</title>
        <authorList>
            <person name="Grover C.E."/>
            <person name="Arick M.A. 2nd"/>
            <person name="Thrash A."/>
            <person name="Conover J.L."/>
            <person name="Sanders W.S."/>
            <person name="Peterson D.G."/>
            <person name="Frelichowski J.E."/>
            <person name="Scheffler J.A."/>
            <person name="Scheffler B.E."/>
            <person name="Wendel J.F."/>
        </authorList>
    </citation>
    <scope>NUCLEOTIDE SEQUENCE [LARGE SCALE GENOMIC DNA]</scope>
    <source>
        <strain evidence="3">0</strain>
        <tissue evidence="3">Leaf</tissue>
    </source>
</reference>
<proteinExistence type="predicted"/>
<dbReference type="PROSITE" id="PS50011">
    <property type="entry name" value="PROTEIN_KINASE_DOM"/>
    <property type="match status" value="1"/>
</dbReference>
<feature type="compositionally biased region" description="Basic and acidic residues" evidence="1">
    <location>
        <begin position="229"/>
        <end position="240"/>
    </location>
</feature>
<dbReference type="EMBL" id="JABFAD010000003">
    <property type="protein sequence ID" value="MBA0794596.1"/>
    <property type="molecule type" value="Genomic_DNA"/>
</dbReference>
<dbReference type="Proteomes" id="UP000593560">
    <property type="component" value="Unassembled WGS sequence"/>
</dbReference>
<evidence type="ECO:0000313" key="3">
    <source>
        <dbReference type="EMBL" id="MBA0794596.1"/>
    </source>
</evidence>
<dbReference type="InterPro" id="IPR008271">
    <property type="entry name" value="Ser/Thr_kinase_AS"/>
</dbReference>
<evidence type="ECO:0000256" key="1">
    <source>
        <dbReference type="SAM" id="MobiDB-lite"/>
    </source>
</evidence>
<dbReference type="InterPro" id="IPR050167">
    <property type="entry name" value="Ser_Thr_protein_kinase"/>
</dbReference>
<dbReference type="SMART" id="SM00220">
    <property type="entry name" value="S_TKc"/>
    <property type="match status" value="1"/>
</dbReference>
<dbReference type="Pfam" id="PF07714">
    <property type="entry name" value="PK_Tyr_Ser-Thr"/>
    <property type="match status" value="1"/>
</dbReference>
<dbReference type="OrthoDB" id="4062651at2759"/>
<accession>A0A7J9GAJ6</accession>
<dbReference type="GO" id="GO:0004672">
    <property type="term" value="F:protein kinase activity"/>
    <property type="evidence" value="ECO:0007669"/>
    <property type="project" value="InterPro"/>
</dbReference>
<sequence>MVIVTELLLGGTLRKYLLNMRPRCLDMRIAIGFALDIACAMECLHSRGIIHRDLKPENLLLTAGNRTVKLADFGLAREETLTEMMTAETGTYRWMAPELYSTVTLRQGEKKHYNHKVDAYSFAIVLWELLHNKLPFEGMSNLQAAYAAAFKNVRPSAENLPEELAIILTSSWKEDPNARPNFSEIIQMLLNFISGMCPPEPTAIPPRIFASENSIMAPESPGTSSLMGVRDDSEETPKARTDKKQRSFFFCFDQCY</sequence>
<dbReference type="GO" id="GO:0005524">
    <property type="term" value="F:ATP binding"/>
    <property type="evidence" value="ECO:0007669"/>
    <property type="project" value="InterPro"/>
</dbReference>
<dbReference type="InterPro" id="IPR011009">
    <property type="entry name" value="Kinase-like_dom_sf"/>
</dbReference>
<dbReference type="PANTHER" id="PTHR23257:SF881">
    <property type="entry name" value="PROTEIN KINASE DOMAIN-CONTAINING PROTEIN"/>
    <property type="match status" value="1"/>
</dbReference>
<dbReference type="AlphaFoldDB" id="A0A7J9GAJ6"/>
<evidence type="ECO:0000313" key="4">
    <source>
        <dbReference type="Proteomes" id="UP000593560"/>
    </source>
</evidence>
<dbReference type="InterPro" id="IPR001245">
    <property type="entry name" value="Ser-Thr/Tyr_kinase_cat_dom"/>
</dbReference>